<evidence type="ECO:0000313" key="10">
    <source>
        <dbReference type="Proteomes" id="UP001165060"/>
    </source>
</evidence>
<evidence type="ECO:0000259" key="7">
    <source>
        <dbReference type="PROSITE" id="PS51192"/>
    </source>
</evidence>
<evidence type="ECO:0000313" key="9">
    <source>
        <dbReference type="EMBL" id="GMI19396.1"/>
    </source>
</evidence>
<feature type="domain" description="Helicase ATP-binding" evidence="7">
    <location>
        <begin position="230"/>
        <end position="411"/>
    </location>
</feature>
<keyword evidence="2" id="KW-0547">Nucleotide-binding</keyword>
<dbReference type="InterPro" id="IPR001650">
    <property type="entry name" value="Helicase_C-like"/>
</dbReference>
<comment type="caution">
    <text evidence="9">The sequence shown here is derived from an EMBL/GenBank/DDBJ whole genome shotgun (WGS) entry which is preliminary data.</text>
</comment>
<evidence type="ECO:0000256" key="5">
    <source>
        <dbReference type="ARBA" id="ARBA00022840"/>
    </source>
</evidence>
<feature type="domain" description="Helicase C-terminal" evidence="8">
    <location>
        <begin position="453"/>
        <end position="613"/>
    </location>
</feature>
<protein>
    <recommendedName>
        <fullName evidence="1">RNA helicase</fullName>
        <ecNumber evidence="1">3.6.4.13</ecNumber>
    </recommendedName>
</protein>
<evidence type="ECO:0000256" key="3">
    <source>
        <dbReference type="ARBA" id="ARBA00022801"/>
    </source>
</evidence>
<organism evidence="9 10">
    <name type="scientific">Tetraparma gracilis</name>
    <dbReference type="NCBI Taxonomy" id="2962635"/>
    <lineage>
        <taxon>Eukaryota</taxon>
        <taxon>Sar</taxon>
        <taxon>Stramenopiles</taxon>
        <taxon>Ochrophyta</taxon>
        <taxon>Bolidophyceae</taxon>
        <taxon>Parmales</taxon>
        <taxon>Triparmaceae</taxon>
        <taxon>Tetraparma</taxon>
    </lineage>
</organism>
<evidence type="ECO:0000259" key="8">
    <source>
        <dbReference type="PROSITE" id="PS51194"/>
    </source>
</evidence>
<proteinExistence type="predicted"/>
<dbReference type="PANTHER" id="PTHR47958">
    <property type="entry name" value="ATP-DEPENDENT RNA HELICASE DBP3"/>
    <property type="match status" value="1"/>
</dbReference>
<keyword evidence="10" id="KW-1185">Reference proteome</keyword>
<dbReference type="EMBL" id="BRYB01001161">
    <property type="protein sequence ID" value="GMI19396.1"/>
    <property type="molecule type" value="Genomic_DNA"/>
</dbReference>
<accession>A0ABQ6M4R4</accession>
<feature type="region of interest" description="Disordered" evidence="6">
    <location>
        <begin position="165"/>
        <end position="199"/>
    </location>
</feature>
<reference evidence="9 10" key="1">
    <citation type="journal article" date="2023" name="Commun. Biol.">
        <title>Genome analysis of Parmales, the sister group of diatoms, reveals the evolutionary specialization of diatoms from phago-mixotrophs to photoautotrophs.</title>
        <authorList>
            <person name="Ban H."/>
            <person name="Sato S."/>
            <person name="Yoshikawa S."/>
            <person name="Yamada K."/>
            <person name="Nakamura Y."/>
            <person name="Ichinomiya M."/>
            <person name="Sato N."/>
            <person name="Blanc-Mathieu R."/>
            <person name="Endo H."/>
            <person name="Kuwata A."/>
            <person name="Ogata H."/>
        </authorList>
    </citation>
    <scope>NUCLEOTIDE SEQUENCE [LARGE SCALE GENOMIC DNA]</scope>
</reference>
<dbReference type="InterPro" id="IPR014001">
    <property type="entry name" value="Helicase_ATP-bd"/>
</dbReference>
<feature type="region of interest" description="Disordered" evidence="6">
    <location>
        <begin position="1"/>
        <end position="120"/>
    </location>
</feature>
<dbReference type="SMART" id="SM00487">
    <property type="entry name" value="DEXDc"/>
    <property type="match status" value="1"/>
</dbReference>
<dbReference type="PROSITE" id="PS51194">
    <property type="entry name" value="HELICASE_CTER"/>
    <property type="match status" value="1"/>
</dbReference>
<keyword evidence="5" id="KW-0067">ATP-binding</keyword>
<dbReference type="InterPro" id="IPR027417">
    <property type="entry name" value="P-loop_NTPase"/>
</dbReference>
<dbReference type="PROSITE" id="PS51192">
    <property type="entry name" value="HELICASE_ATP_BIND_1"/>
    <property type="match status" value="1"/>
</dbReference>
<feature type="compositionally biased region" description="Low complexity" evidence="6">
    <location>
        <begin position="16"/>
        <end position="49"/>
    </location>
</feature>
<dbReference type="EC" id="3.6.4.13" evidence="1"/>
<dbReference type="SUPFAM" id="SSF52540">
    <property type="entry name" value="P-loop containing nucleoside triphosphate hydrolases"/>
    <property type="match status" value="1"/>
</dbReference>
<dbReference type="Pfam" id="PF00270">
    <property type="entry name" value="DEAD"/>
    <property type="match status" value="1"/>
</dbReference>
<feature type="compositionally biased region" description="Acidic residues" evidence="6">
    <location>
        <begin position="86"/>
        <end position="95"/>
    </location>
</feature>
<dbReference type="Gene3D" id="3.40.50.300">
    <property type="entry name" value="P-loop containing nucleotide triphosphate hydrolases"/>
    <property type="match status" value="2"/>
</dbReference>
<feature type="compositionally biased region" description="Acidic residues" evidence="6">
    <location>
        <begin position="50"/>
        <end position="59"/>
    </location>
</feature>
<evidence type="ECO:0000256" key="2">
    <source>
        <dbReference type="ARBA" id="ARBA00022741"/>
    </source>
</evidence>
<evidence type="ECO:0000256" key="1">
    <source>
        <dbReference type="ARBA" id="ARBA00012552"/>
    </source>
</evidence>
<sequence length="635" mass="66349">MSSFFGDSDSEEEARPVPSFASTPPSPTTGAPTRAPTDPEGHAAPAGDAAEGDDEDELDAFMSNLSEAPPSPARAAASKPDRLDLADDEPAEEEGAAAAGKQAAPRDRSLHLPPLDHSAVSYEPFRRASLTLDNHPATAATPADAEAYFRSIDVRLGPLLPQGKRKAADGLPPFLPIQHVDSPPPSSSSSSSSSSSPFPPLAAYPLPPPLLAYLSSLSLPSLTPIQSASLPPLLSGHNLLASAPTGSGKTLSFLLPLLPHLLSQPPPPPGSPVALVLSPTRELAHQTHLVSAPLLAAAGRSSIALYGGGASTEKNSTWALTKRLKAERVDLAVATPARLIDFVKAKVVGMGRVTYVVLDEGDRLATGEFSGQVDAILSQINPLAQRAVFSATFNSRGRKTAERWALGPPLPPGSPPVETYSVAVGSVGESSRHVEQRVSIFSGAGGADRKRAWLRENVRGLAELGKCIVFVGTRKDCEEVKQMIAGAHPEAGVGSLHGDKTQNERSSVFKAFRKGDLNICVATDVAARGLDVKDVFSVVNYDVAKNLDQHAHRVGRAGRMGGGGVGEAEGGGGHSQGFCVTLLTDAEKRFGRMLRDSFLREGREVDAAFGSFADSFVEKQGGGGGGGGKRFKTNR</sequence>
<keyword evidence="3" id="KW-0378">Hydrolase</keyword>
<keyword evidence="4" id="KW-0347">Helicase</keyword>
<evidence type="ECO:0000256" key="6">
    <source>
        <dbReference type="SAM" id="MobiDB-lite"/>
    </source>
</evidence>
<dbReference type="Pfam" id="PF00271">
    <property type="entry name" value="Helicase_C"/>
    <property type="match status" value="1"/>
</dbReference>
<dbReference type="InterPro" id="IPR044742">
    <property type="entry name" value="DEAD/DEAH_RhlB"/>
</dbReference>
<dbReference type="SMART" id="SM00490">
    <property type="entry name" value="HELICc"/>
    <property type="match status" value="1"/>
</dbReference>
<name>A0ABQ6M4R4_9STRA</name>
<gene>
    <name evidence="9" type="ORF">TeGR_g5207</name>
</gene>
<dbReference type="Proteomes" id="UP001165060">
    <property type="component" value="Unassembled WGS sequence"/>
</dbReference>
<evidence type="ECO:0000256" key="4">
    <source>
        <dbReference type="ARBA" id="ARBA00022806"/>
    </source>
</evidence>
<dbReference type="CDD" id="cd18787">
    <property type="entry name" value="SF2_C_DEAD"/>
    <property type="match status" value="1"/>
</dbReference>
<dbReference type="CDD" id="cd00268">
    <property type="entry name" value="DEADc"/>
    <property type="match status" value="1"/>
</dbReference>
<feature type="compositionally biased region" description="Low complexity" evidence="6">
    <location>
        <begin position="187"/>
        <end position="196"/>
    </location>
</feature>
<dbReference type="InterPro" id="IPR011545">
    <property type="entry name" value="DEAD/DEAH_box_helicase_dom"/>
</dbReference>